<dbReference type="EnsemblPlants" id="MELO3C030886.2.1">
    <property type="protein sequence ID" value="MELO3C030886.2.1"/>
    <property type="gene ID" value="MELO3C030886.2"/>
</dbReference>
<proteinExistence type="predicted"/>
<accession>A0A9I9EAG5</accession>
<evidence type="ECO:0000313" key="1">
    <source>
        <dbReference type="EnsemblPlants" id="MELO3C030886.2.1"/>
    </source>
</evidence>
<dbReference type="AlphaFoldDB" id="A0A9I9EAG5"/>
<sequence length="80" mass="9193">MKKNQAEDINRRFIVENMSQKDRGTKKLNETPCFDLLIILIASTQIPVTLDSSTNIVFKIKFGPLNCNSWKHKEIGDRLS</sequence>
<protein>
    <submittedName>
        <fullName evidence="1">Uncharacterized protein</fullName>
    </submittedName>
</protein>
<name>A0A9I9EAG5_CUCME</name>
<organism evidence="1">
    <name type="scientific">Cucumis melo</name>
    <name type="common">Muskmelon</name>
    <dbReference type="NCBI Taxonomy" id="3656"/>
    <lineage>
        <taxon>Eukaryota</taxon>
        <taxon>Viridiplantae</taxon>
        <taxon>Streptophyta</taxon>
        <taxon>Embryophyta</taxon>
        <taxon>Tracheophyta</taxon>
        <taxon>Spermatophyta</taxon>
        <taxon>Magnoliopsida</taxon>
        <taxon>eudicotyledons</taxon>
        <taxon>Gunneridae</taxon>
        <taxon>Pentapetalae</taxon>
        <taxon>rosids</taxon>
        <taxon>fabids</taxon>
        <taxon>Cucurbitales</taxon>
        <taxon>Cucurbitaceae</taxon>
        <taxon>Benincaseae</taxon>
        <taxon>Cucumis</taxon>
    </lineage>
</organism>
<dbReference type="Gramene" id="MELO3C030886.2.1">
    <property type="protein sequence ID" value="MELO3C030886.2.1"/>
    <property type="gene ID" value="MELO3C030886.2"/>
</dbReference>
<reference evidence="1" key="1">
    <citation type="submission" date="2023-03" db="UniProtKB">
        <authorList>
            <consortium name="EnsemblPlants"/>
        </authorList>
    </citation>
    <scope>IDENTIFICATION</scope>
</reference>